<feature type="domain" description="Copper type II ascorbate-dependent monooxygenase C-terminal" evidence="10">
    <location>
        <begin position="145"/>
        <end position="303"/>
    </location>
</feature>
<evidence type="ECO:0000256" key="3">
    <source>
        <dbReference type="ARBA" id="ARBA00022723"/>
    </source>
</evidence>
<keyword evidence="5" id="KW-0186">Copper</keyword>
<name>S4R5U7_PETMA</name>
<comment type="cofactor">
    <cofactor evidence="1">
        <name>Cu(2+)</name>
        <dbReference type="ChEBI" id="CHEBI:29036"/>
    </cofactor>
</comment>
<keyword evidence="8" id="KW-0325">Glycoprotein</keyword>
<dbReference type="Ensembl" id="ENSPMAT00000000578.1">
    <property type="protein sequence ID" value="ENSPMAP00000000577.1"/>
    <property type="gene ID" value="ENSPMAG00000000517.1"/>
</dbReference>
<dbReference type="GO" id="GO:0042420">
    <property type="term" value="P:dopamine catabolic process"/>
    <property type="evidence" value="ECO:0007669"/>
    <property type="project" value="TreeGrafter"/>
</dbReference>
<dbReference type="InterPro" id="IPR028460">
    <property type="entry name" value="Tbh/DBH"/>
</dbReference>
<evidence type="ECO:0008006" key="12">
    <source>
        <dbReference type="Google" id="ProtNLM"/>
    </source>
</evidence>
<feature type="domain" description="Copper type II ascorbate-dependent monooxygenase N-terminal" evidence="9">
    <location>
        <begin position="1"/>
        <end position="120"/>
    </location>
</feature>
<organism evidence="11">
    <name type="scientific">Petromyzon marinus</name>
    <name type="common">Sea lamprey</name>
    <dbReference type="NCBI Taxonomy" id="7757"/>
    <lineage>
        <taxon>Eukaryota</taxon>
        <taxon>Metazoa</taxon>
        <taxon>Chordata</taxon>
        <taxon>Craniata</taxon>
        <taxon>Vertebrata</taxon>
        <taxon>Cyclostomata</taxon>
        <taxon>Hyperoartia</taxon>
        <taxon>Petromyzontiformes</taxon>
        <taxon>Petromyzontidae</taxon>
        <taxon>Petromyzon</taxon>
    </lineage>
</organism>
<dbReference type="HOGENOM" id="CLU_017939_4_0_1"/>
<dbReference type="PANTHER" id="PTHR10157">
    <property type="entry name" value="DOPAMINE BETA HYDROXYLASE RELATED"/>
    <property type="match status" value="1"/>
</dbReference>
<evidence type="ECO:0000256" key="8">
    <source>
        <dbReference type="ARBA" id="ARBA00023180"/>
    </source>
</evidence>
<evidence type="ECO:0000259" key="10">
    <source>
        <dbReference type="Pfam" id="PF03712"/>
    </source>
</evidence>
<dbReference type="GO" id="GO:0006589">
    <property type="term" value="P:octopamine biosynthetic process"/>
    <property type="evidence" value="ECO:0007669"/>
    <property type="project" value="TreeGrafter"/>
</dbReference>
<reference evidence="11" key="1">
    <citation type="submission" date="2025-08" db="UniProtKB">
        <authorList>
            <consortium name="Ensembl"/>
        </authorList>
    </citation>
    <scope>IDENTIFICATION</scope>
</reference>
<dbReference type="InterPro" id="IPR036939">
    <property type="entry name" value="Cu2_ascorb_mOase_N_sf"/>
</dbReference>
<evidence type="ECO:0000256" key="4">
    <source>
        <dbReference type="ARBA" id="ARBA00023002"/>
    </source>
</evidence>
<dbReference type="GO" id="GO:0004500">
    <property type="term" value="F:dopamine beta-monooxygenase activity"/>
    <property type="evidence" value="ECO:0007669"/>
    <property type="project" value="InterPro"/>
</dbReference>
<dbReference type="STRING" id="7757.ENSPMAP00000000577"/>
<dbReference type="FunFam" id="2.60.120.310:FF:000004">
    <property type="entry name" value="DBH-like monooxygenase protein 1"/>
    <property type="match status" value="1"/>
</dbReference>
<keyword evidence="7" id="KW-1015">Disulfide bond</keyword>
<dbReference type="Gene3D" id="2.60.120.230">
    <property type="match status" value="1"/>
</dbReference>
<sequence>IPPVETNYVCNVMQLPNLTKKHHLIKVQPLVQAGNTRFVHHMIVYACETNVNMSYINTTFQCYSSMGATNHPSARCLSVLAAWAVGGETFDYPADAGYSLGMDADPKVVMLEMHYNNPQAASGTHTGVSDSSGLRLYYTPNLRKYDTGILETGILPNIYHFIPPKTTSFTSYGICNTRSFVTANSNDTLQGQVSGTMNVFATMLHSHLAGIAIQVRHFRNGNQIGNLGRDMGYDFGLQETRYLNNLTAVLPGDQVVTECTYRTTTRTVTTTGGLSTMNEMCLSFLYYYPKVNIGLCRSMYDITTVAPVMGFTLNSQWPYYITSPQAFFRYFLFEIYDVIPWT</sequence>
<dbReference type="InterPro" id="IPR024548">
    <property type="entry name" value="Cu2_monoox_C"/>
</dbReference>
<dbReference type="Pfam" id="PF01082">
    <property type="entry name" value="Cu2_monooxygen"/>
    <property type="match status" value="1"/>
</dbReference>
<dbReference type="PANTHER" id="PTHR10157:SF23">
    <property type="entry name" value="MOXD1 HOMOLOG 1"/>
    <property type="match status" value="1"/>
</dbReference>
<comment type="similarity">
    <text evidence="2">Belongs to the copper type II ascorbate-dependent monooxygenase family.</text>
</comment>
<keyword evidence="4" id="KW-0560">Oxidoreductase</keyword>
<keyword evidence="3" id="KW-0479">Metal-binding</keyword>
<evidence type="ECO:0000256" key="7">
    <source>
        <dbReference type="ARBA" id="ARBA00023157"/>
    </source>
</evidence>
<dbReference type="SUPFAM" id="SSF49742">
    <property type="entry name" value="PHM/PNGase F"/>
    <property type="match status" value="2"/>
</dbReference>
<evidence type="ECO:0000313" key="11">
    <source>
        <dbReference type="Ensembl" id="ENSPMAP00000000577.1"/>
    </source>
</evidence>
<dbReference type="InterPro" id="IPR008977">
    <property type="entry name" value="PHM/PNGase_F_dom_sf"/>
</dbReference>
<dbReference type="GO" id="GO:0042421">
    <property type="term" value="P:norepinephrine biosynthetic process"/>
    <property type="evidence" value="ECO:0007669"/>
    <property type="project" value="TreeGrafter"/>
</dbReference>
<dbReference type="Pfam" id="PF03712">
    <property type="entry name" value="Cu2_monoox_C"/>
    <property type="match status" value="1"/>
</dbReference>
<reference evidence="11" key="2">
    <citation type="submission" date="2025-09" db="UniProtKB">
        <authorList>
            <consortium name="Ensembl"/>
        </authorList>
    </citation>
    <scope>IDENTIFICATION</scope>
</reference>
<evidence type="ECO:0000256" key="2">
    <source>
        <dbReference type="ARBA" id="ARBA00010676"/>
    </source>
</evidence>
<dbReference type="InterPro" id="IPR000323">
    <property type="entry name" value="Cu2_ascorb_mOase_N"/>
</dbReference>
<accession>S4R5U7</accession>
<dbReference type="InterPro" id="IPR014784">
    <property type="entry name" value="Cu2_ascorb_mOase-like_C"/>
</dbReference>
<evidence type="ECO:0000256" key="5">
    <source>
        <dbReference type="ARBA" id="ARBA00023008"/>
    </source>
</evidence>
<dbReference type="OMA" id="NDETIVH"/>
<dbReference type="AlphaFoldDB" id="S4R5U7"/>
<evidence type="ECO:0000259" key="9">
    <source>
        <dbReference type="Pfam" id="PF01082"/>
    </source>
</evidence>
<evidence type="ECO:0000256" key="1">
    <source>
        <dbReference type="ARBA" id="ARBA00001973"/>
    </source>
</evidence>
<proteinExistence type="inferred from homology"/>
<dbReference type="GO" id="GO:0005615">
    <property type="term" value="C:extracellular space"/>
    <property type="evidence" value="ECO:0007669"/>
    <property type="project" value="TreeGrafter"/>
</dbReference>
<dbReference type="PRINTS" id="PR00767">
    <property type="entry name" value="DBMONOXGNASE"/>
</dbReference>
<dbReference type="FunFam" id="2.60.120.230:FF:000001">
    <property type="entry name" value="Monooxygenase, DBH-like 1"/>
    <property type="match status" value="1"/>
</dbReference>
<protein>
    <recommendedName>
        <fullName evidence="12">DOMON domain-containing protein</fullName>
    </recommendedName>
</protein>
<keyword evidence="6" id="KW-0503">Monooxygenase</keyword>
<dbReference type="GeneTree" id="ENSGT00530000063085"/>
<dbReference type="GO" id="GO:0005507">
    <property type="term" value="F:copper ion binding"/>
    <property type="evidence" value="ECO:0007669"/>
    <property type="project" value="InterPro"/>
</dbReference>
<dbReference type="GO" id="GO:0030667">
    <property type="term" value="C:secretory granule membrane"/>
    <property type="evidence" value="ECO:0007669"/>
    <property type="project" value="TreeGrafter"/>
</dbReference>
<dbReference type="Gene3D" id="2.60.120.310">
    <property type="entry name" value="Copper type II, ascorbate-dependent monooxygenase, N-terminal domain"/>
    <property type="match status" value="1"/>
</dbReference>
<evidence type="ECO:0000256" key="6">
    <source>
        <dbReference type="ARBA" id="ARBA00023033"/>
    </source>
</evidence>
<dbReference type="InterPro" id="IPR000945">
    <property type="entry name" value="DBH-like"/>
</dbReference>